<dbReference type="CDD" id="cd07205">
    <property type="entry name" value="Pat_PNPLA6_PNPLA7_NTE1_like"/>
    <property type="match status" value="1"/>
</dbReference>
<feature type="chain" id="PRO_5046693718" evidence="7">
    <location>
        <begin position="26"/>
        <end position="786"/>
    </location>
</feature>
<dbReference type="Pfam" id="PF01734">
    <property type="entry name" value="Patatin"/>
    <property type="match status" value="1"/>
</dbReference>
<feature type="short sequence motif" description="DGA/G" evidence="6">
    <location>
        <begin position="220"/>
        <end position="222"/>
    </location>
</feature>
<feature type="active site" description="Nucleophile" evidence="6">
    <location>
        <position position="76"/>
    </location>
</feature>
<dbReference type="InterPro" id="IPR050301">
    <property type="entry name" value="NTE"/>
</dbReference>
<keyword evidence="3 6" id="KW-0442">Lipid degradation</keyword>
<evidence type="ECO:0000256" key="7">
    <source>
        <dbReference type="SAM" id="SignalP"/>
    </source>
</evidence>
<evidence type="ECO:0000256" key="2">
    <source>
        <dbReference type="ARBA" id="ARBA00022801"/>
    </source>
</evidence>
<dbReference type="InterPro" id="IPR010827">
    <property type="entry name" value="BamA/TamA_POTRA"/>
</dbReference>
<evidence type="ECO:0000256" key="4">
    <source>
        <dbReference type="ARBA" id="ARBA00023098"/>
    </source>
</evidence>
<reference evidence="10 11" key="1">
    <citation type="submission" date="2023-08" db="EMBL/GenBank/DDBJ databases">
        <title>Draft genome sequence of Algoriphagus taiwanensis.</title>
        <authorList>
            <person name="Takatani N."/>
            <person name="Hosokawa M."/>
            <person name="Sawabe T."/>
        </authorList>
    </citation>
    <scope>NUCLEOTIDE SEQUENCE [LARGE SCALE GENOMIC DNA]</scope>
    <source>
        <strain evidence="10 11">JCM 19755</strain>
    </source>
</reference>
<dbReference type="Gene3D" id="3.40.1090.10">
    <property type="entry name" value="Cytosolic phospholipase A2 catalytic domain"/>
    <property type="match status" value="2"/>
</dbReference>
<dbReference type="InterPro" id="IPR043864">
    <property type="entry name" value="Omp85-like_dom"/>
</dbReference>
<protein>
    <submittedName>
        <fullName evidence="10">Patatin-like phospholipase family protein</fullName>
    </submittedName>
</protein>
<dbReference type="PROSITE" id="PS51635">
    <property type="entry name" value="PNPLA"/>
    <property type="match status" value="1"/>
</dbReference>
<sequence>MKTSLARALFLLIVFHFGFSGFPEAASAIQTPGKPSEKPKIGLVLSGGGAKGMAHIGVLRAMEKAGIRPDYIVGTSMGSVVGGLYAMGYNADELEQIIRSIDWDLIISNRVGFETIAFEEKEYYNRYLIELPLVNGKVSLPSGLIEGQMLSEVLHYFTWPANQFSDFDDLPIPFRCIATDVSTGEPVVFSKGYLHDALRSSIAIPTAFTAFQLDSTIVVDGGVVNNFPVDVAKEMGAEFIIGVNVSDEDFIDSKKLEGFGAILMQLSMAKSLAKTRENIEQTDIYIKPDLGPYSTGSFGSFDKILRLGDETGEKFLPLFQRLADSLQLDSPSPGIGMEAMSSKIRRIEVQGNSIFPSSLILSKLGIKSGESVTRDMVEEGIQRVFGINGFYKVDYSMRWLGENTYDLIIRVKEKSSKLFSFAFHYDNQFSAGILLNFTARDFIGKSSRTVFVGDVSANPKFRVDHYKYIGREKKFALNARYNFLNQELPEYEGGREVNINVERNQRAELQLISTSSLKEAWYVGGVFETSSSKVRLNPTVPEDIKNAFQSHLGFRVRYYRNSQNDRNFPTRGAEGLIEGTFNFKNWVGINLRAGVDSVFFNFDGVQVGFPESFVDLLAESLTPDPYLSMYGRYSKLLPLSRRFQVQPIVAGSITLSNNEGVKSFQEFYLGGYQNIRFNDTRFWGLNYAEVTTSNFLKLGLDVQFIPLNKIFVRAGINSVGFSDADPISDGKWADEIFQDEVYFGYGADISYQSILGPISFGISSNTTDKRFRSYFSLGFSLNQTDR</sequence>
<evidence type="ECO:0000256" key="6">
    <source>
        <dbReference type="PROSITE-ProRule" id="PRU01161"/>
    </source>
</evidence>
<evidence type="ECO:0000313" key="11">
    <source>
        <dbReference type="Proteomes" id="UP001307705"/>
    </source>
</evidence>
<dbReference type="InterPro" id="IPR016035">
    <property type="entry name" value="Acyl_Trfase/lysoPLipase"/>
</dbReference>
<dbReference type="RefSeq" id="WP_338227910.1">
    <property type="nucleotide sequence ID" value="NZ_BTPE01000004.1"/>
</dbReference>
<keyword evidence="4 6" id="KW-0443">Lipid metabolism</keyword>
<evidence type="ECO:0000256" key="5">
    <source>
        <dbReference type="ARBA" id="ARBA00023136"/>
    </source>
</evidence>
<dbReference type="Pfam" id="PF07244">
    <property type="entry name" value="POTRA"/>
    <property type="match status" value="1"/>
</dbReference>
<evidence type="ECO:0000313" key="10">
    <source>
        <dbReference type="EMBL" id="GMQ33134.1"/>
    </source>
</evidence>
<dbReference type="Proteomes" id="UP001307705">
    <property type="component" value="Unassembled WGS sequence"/>
</dbReference>
<comment type="caution">
    <text evidence="10">The sequence shown here is derived from an EMBL/GenBank/DDBJ whole genome shotgun (WGS) entry which is preliminary data.</text>
</comment>
<dbReference type="PANTHER" id="PTHR14226:SF29">
    <property type="entry name" value="NEUROPATHY TARGET ESTERASE SWS"/>
    <property type="match status" value="1"/>
</dbReference>
<gene>
    <name evidence="10" type="ORF">Ataiwa_14060</name>
</gene>
<dbReference type="Pfam" id="PF19143">
    <property type="entry name" value="Omp85_2"/>
    <property type="match status" value="1"/>
</dbReference>
<dbReference type="PANTHER" id="PTHR14226">
    <property type="entry name" value="NEUROPATHY TARGET ESTERASE/SWISS CHEESE D.MELANOGASTER"/>
    <property type="match status" value="1"/>
</dbReference>
<feature type="short sequence motif" description="GXSXG" evidence="6">
    <location>
        <begin position="74"/>
        <end position="78"/>
    </location>
</feature>
<proteinExistence type="predicted"/>
<dbReference type="InterPro" id="IPR034746">
    <property type="entry name" value="POTRA"/>
</dbReference>
<dbReference type="InterPro" id="IPR002641">
    <property type="entry name" value="PNPLA_dom"/>
</dbReference>
<keyword evidence="5" id="KW-0472">Membrane</keyword>
<dbReference type="PROSITE" id="PS51779">
    <property type="entry name" value="POTRA"/>
    <property type="match status" value="1"/>
</dbReference>
<comment type="subcellular location">
    <subcellularLocation>
        <location evidence="1">Membrane</location>
    </subcellularLocation>
</comment>
<dbReference type="Gene3D" id="3.10.20.310">
    <property type="entry name" value="membrane protein fhac"/>
    <property type="match status" value="1"/>
</dbReference>
<evidence type="ECO:0000256" key="3">
    <source>
        <dbReference type="ARBA" id="ARBA00022963"/>
    </source>
</evidence>
<keyword evidence="7" id="KW-0732">Signal</keyword>
<accession>A0ABQ6PYY7</accession>
<dbReference type="SUPFAM" id="SSF52151">
    <property type="entry name" value="FabD/lysophospholipase-like"/>
    <property type="match status" value="1"/>
</dbReference>
<feature type="domain" description="POTRA" evidence="9">
    <location>
        <begin position="342"/>
        <end position="414"/>
    </location>
</feature>
<feature type="domain" description="PNPLA" evidence="8">
    <location>
        <begin position="43"/>
        <end position="233"/>
    </location>
</feature>
<organism evidence="10 11">
    <name type="scientific">Algoriphagus taiwanensis</name>
    <dbReference type="NCBI Taxonomy" id="1445656"/>
    <lineage>
        <taxon>Bacteria</taxon>
        <taxon>Pseudomonadati</taxon>
        <taxon>Bacteroidota</taxon>
        <taxon>Cytophagia</taxon>
        <taxon>Cytophagales</taxon>
        <taxon>Cyclobacteriaceae</taxon>
        <taxon>Algoriphagus</taxon>
    </lineage>
</organism>
<feature type="signal peptide" evidence="7">
    <location>
        <begin position="1"/>
        <end position="25"/>
    </location>
</feature>
<keyword evidence="2 6" id="KW-0378">Hydrolase</keyword>
<feature type="short sequence motif" description="GXGXXG" evidence="6">
    <location>
        <begin position="47"/>
        <end position="52"/>
    </location>
</feature>
<evidence type="ECO:0000259" key="8">
    <source>
        <dbReference type="PROSITE" id="PS51635"/>
    </source>
</evidence>
<evidence type="ECO:0000256" key="1">
    <source>
        <dbReference type="ARBA" id="ARBA00004370"/>
    </source>
</evidence>
<name>A0ABQ6PYY7_9BACT</name>
<keyword evidence="11" id="KW-1185">Reference proteome</keyword>
<evidence type="ECO:0000259" key="9">
    <source>
        <dbReference type="PROSITE" id="PS51779"/>
    </source>
</evidence>
<feature type="active site" description="Proton acceptor" evidence="6">
    <location>
        <position position="220"/>
    </location>
</feature>
<dbReference type="EMBL" id="BTPE01000004">
    <property type="protein sequence ID" value="GMQ33134.1"/>
    <property type="molecule type" value="Genomic_DNA"/>
</dbReference>